<dbReference type="Gene3D" id="2.60.40.10">
    <property type="entry name" value="Immunoglobulins"/>
    <property type="match status" value="1"/>
</dbReference>
<reference evidence="11" key="1">
    <citation type="submission" date="2016-11" db="EMBL/GenBank/DDBJ databases">
        <authorList>
            <person name="Varghese N."/>
            <person name="Submissions S."/>
        </authorList>
    </citation>
    <scope>NUCLEOTIDE SEQUENCE [LARGE SCALE GENOMIC DNA]</scope>
    <source>
        <strain evidence="11">DX253</strain>
    </source>
</reference>
<organism evidence="10 11">
    <name type="scientific">Haladaptatus paucihalophilus DX253</name>
    <dbReference type="NCBI Taxonomy" id="797209"/>
    <lineage>
        <taxon>Archaea</taxon>
        <taxon>Methanobacteriati</taxon>
        <taxon>Methanobacteriota</taxon>
        <taxon>Stenosarchaea group</taxon>
        <taxon>Halobacteria</taxon>
        <taxon>Halobacteriales</taxon>
        <taxon>Haladaptataceae</taxon>
        <taxon>Haladaptatus</taxon>
    </lineage>
</organism>
<feature type="transmembrane region" description="Helical" evidence="8">
    <location>
        <begin position="385"/>
        <end position="407"/>
    </location>
</feature>
<dbReference type="PANTHER" id="PTHR30572">
    <property type="entry name" value="MEMBRANE COMPONENT OF TRANSPORTER-RELATED"/>
    <property type="match status" value="1"/>
</dbReference>
<dbReference type="EMBL" id="FRAN01000004">
    <property type="protein sequence ID" value="SHL12445.1"/>
    <property type="molecule type" value="Genomic_DNA"/>
</dbReference>
<evidence type="ECO:0000256" key="1">
    <source>
        <dbReference type="ARBA" id="ARBA00004651"/>
    </source>
</evidence>
<keyword evidence="2" id="KW-1003">Cell membrane</keyword>
<feature type="transmembrane region" description="Helical" evidence="8">
    <location>
        <begin position="881"/>
        <end position="903"/>
    </location>
</feature>
<dbReference type="GO" id="GO:0022857">
    <property type="term" value="F:transmembrane transporter activity"/>
    <property type="evidence" value="ECO:0007669"/>
    <property type="project" value="TreeGrafter"/>
</dbReference>
<dbReference type="RefSeq" id="WP_232423857.1">
    <property type="nucleotide sequence ID" value="NZ_AEMG01000015.1"/>
</dbReference>
<dbReference type="Proteomes" id="UP000184203">
    <property type="component" value="Unassembled WGS sequence"/>
</dbReference>
<dbReference type="InterPro" id="IPR050250">
    <property type="entry name" value="Macrolide_Exporter_MacB"/>
</dbReference>
<evidence type="ECO:0000259" key="9">
    <source>
        <dbReference type="Pfam" id="PF02687"/>
    </source>
</evidence>
<evidence type="ECO:0000313" key="10">
    <source>
        <dbReference type="EMBL" id="SHL12445.1"/>
    </source>
</evidence>
<dbReference type="PANTHER" id="PTHR30572:SF4">
    <property type="entry name" value="ABC TRANSPORTER PERMEASE YTRF"/>
    <property type="match status" value="1"/>
</dbReference>
<name>A0A1M6Y303_HALPU</name>
<keyword evidence="3 8" id="KW-0812">Transmembrane</keyword>
<feature type="transmembrane region" description="Helical" evidence="8">
    <location>
        <begin position="20"/>
        <end position="39"/>
    </location>
</feature>
<dbReference type="Pfam" id="PF02687">
    <property type="entry name" value="FtsX"/>
    <property type="match status" value="2"/>
</dbReference>
<feature type="region of interest" description="Disordered" evidence="7">
    <location>
        <begin position="1013"/>
        <end position="1058"/>
    </location>
</feature>
<gene>
    <name evidence="10" type="ORF">SAMN05444342_3104</name>
</gene>
<feature type="region of interest" description="Disordered" evidence="7">
    <location>
        <begin position="804"/>
        <end position="826"/>
    </location>
</feature>
<feature type="compositionally biased region" description="Basic and acidic residues" evidence="7">
    <location>
        <begin position="1033"/>
        <end position="1058"/>
    </location>
</feature>
<feature type="transmembrane region" description="Helical" evidence="8">
    <location>
        <begin position="937"/>
        <end position="965"/>
    </location>
</feature>
<dbReference type="InterPro" id="IPR003838">
    <property type="entry name" value="ABC3_permease_C"/>
</dbReference>
<sequence>MGYQRGLCTQWSRRDRLTIVIIAVAVAFLVGTTVLLVAANTQTSSISSGFSDSMAVTHYDTVDEANAAAGGDDIVLPVAAVEQNGTSGYVVGVPDDAPTVLQDISVSWREARFPHAPSNATLAGPVENRTRQRLVGSGQTKTVSVAPASADKSVFPSSWYVGDPATVRSLGATGAYVVDTTPKSGGGAGGGIAGVVTPGLYQYFIAGMGGVVDLLGLATVGGGVLVLVVVYNVTRMSVRDRLDAIEVIRATGGTPRSLLAIFGVRAGLLTGVGIALGYALGIIVTRGVVNAAVAAGLRISLSPSVTPAVLRVLLPGFACLLFAGVAAGVLAVRPATKTPPSHLQQLYSQRGGTSETRWSKVDGRVPSVVDTTVLQWRAVVPAATILTIFVLIVLLVGSLVGVLAPLATTSGGTVTEPGAPYPMASRIDAGYADLLRQQGVTASPEIIVVQLRDGQPYLARGANWSSFAGVSNATLIDGRAPRDKYDAVIGRDLARTLNVGVGDSLTLGGASSPAFTQVTITGVYAAEGIGDDQLVVPLATAHDLSTDPGTVHFIRTAGGDARLSRSQSNTPDIVVSSVSAPDTAVRGTKIPVRISMRNARSTEKTRRLTVTLGSASNSRTITLGGGERRTVTMNVSASSLGNRTLRVGGYTQSVGVYSEPPLSVPTLPSQAPPNETMAVPVRTINGGNVSGATVRVGEQTARTNEDGIAVVRLPGEEGNYDLTVRKGNRTNTSRLHIASGATREPIGAVRVSPDEVSAVSRPTTKLVVFNPWSKPITRTLSLVTPTGTKEKTVSLDPYESAVTTSELGGAAGGSGSSDSNDRLTPGEYSVRLVSGGRTIAADSFTVHGDDRTFSTLARNTEYASGSGLGQAVRGVFGNFNLLLLVMVVLAGLTAVGGTTATFAQAVHARRRAVGVYRATGATRGRLVRILLADACRLSIPAIAAALVAALLTVRLLAVTGLFTVFGIRLSTAIPLPILALAVGSALVLMGLSVLIAALPYLLATPTAVQRGTTSGAAADRETETAFDSETESSFDRETESPFGRESESSFDRHETRPE</sequence>
<comment type="subcellular location">
    <subcellularLocation>
        <location evidence="1">Cell membrane</location>
        <topology evidence="1">Multi-pass membrane protein</topology>
    </subcellularLocation>
</comment>
<evidence type="ECO:0000256" key="6">
    <source>
        <dbReference type="ARBA" id="ARBA00038076"/>
    </source>
</evidence>
<evidence type="ECO:0000256" key="8">
    <source>
        <dbReference type="SAM" id="Phobius"/>
    </source>
</evidence>
<comment type="similarity">
    <text evidence="6">Belongs to the ABC-4 integral membrane protein family.</text>
</comment>
<keyword evidence="11" id="KW-1185">Reference proteome</keyword>
<dbReference type="InterPro" id="IPR013783">
    <property type="entry name" value="Ig-like_fold"/>
</dbReference>
<evidence type="ECO:0000313" key="11">
    <source>
        <dbReference type="Proteomes" id="UP000184203"/>
    </source>
</evidence>
<evidence type="ECO:0000256" key="5">
    <source>
        <dbReference type="ARBA" id="ARBA00023136"/>
    </source>
</evidence>
<dbReference type="AlphaFoldDB" id="A0A1M6Y303"/>
<evidence type="ECO:0000256" key="2">
    <source>
        <dbReference type="ARBA" id="ARBA00022475"/>
    </source>
</evidence>
<dbReference type="GO" id="GO:0005886">
    <property type="term" value="C:plasma membrane"/>
    <property type="evidence" value="ECO:0007669"/>
    <property type="project" value="UniProtKB-SubCell"/>
</dbReference>
<evidence type="ECO:0000256" key="7">
    <source>
        <dbReference type="SAM" id="MobiDB-lite"/>
    </source>
</evidence>
<feature type="transmembrane region" description="Helical" evidence="8">
    <location>
        <begin position="266"/>
        <end position="289"/>
    </location>
</feature>
<feature type="transmembrane region" description="Helical" evidence="8">
    <location>
        <begin position="977"/>
        <end position="1002"/>
    </location>
</feature>
<protein>
    <submittedName>
        <fullName evidence="10">ABC-type antimicrobial peptide transport system, permease component</fullName>
    </submittedName>
</protein>
<feature type="transmembrane region" description="Helical" evidence="8">
    <location>
        <begin position="203"/>
        <end position="231"/>
    </location>
</feature>
<feature type="domain" description="ABC3 transporter permease C-terminal" evidence="9">
    <location>
        <begin position="885"/>
        <end position="999"/>
    </location>
</feature>
<accession>A0A1M6Y303</accession>
<feature type="domain" description="ABC3 transporter permease C-terminal" evidence="9">
    <location>
        <begin position="224"/>
        <end position="330"/>
    </location>
</feature>
<proteinExistence type="inferred from homology"/>
<evidence type="ECO:0000256" key="3">
    <source>
        <dbReference type="ARBA" id="ARBA00022692"/>
    </source>
</evidence>
<feature type="transmembrane region" description="Helical" evidence="8">
    <location>
        <begin position="309"/>
        <end position="332"/>
    </location>
</feature>
<evidence type="ECO:0000256" key="4">
    <source>
        <dbReference type="ARBA" id="ARBA00022989"/>
    </source>
</evidence>
<keyword evidence="5 8" id="KW-0472">Membrane</keyword>
<keyword evidence="4 8" id="KW-1133">Transmembrane helix</keyword>